<keyword evidence="2" id="KW-1185">Reference proteome</keyword>
<accession>A0ABV1G580</accession>
<proteinExistence type="predicted"/>
<evidence type="ECO:0000313" key="2">
    <source>
        <dbReference type="Proteomes" id="UP001491552"/>
    </source>
</evidence>
<dbReference type="RefSeq" id="WP_349135186.1">
    <property type="nucleotide sequence ID" value="NZ_JBBMFF010000163.1"/>
</dbReference>
<comment type="caution">
    <text evidence="1">The sequence shown here is derived from an EMBL/GenBank/DDBJ whole genome shotgun (WGS) entry which is preliminary data.</text>
</comment>
<evidence type="ECO:0000313" key="1">
    <source>
        <dbReference type="EMBL" id="MEQ2510512.1"/>
    </source>
</evidence>
<dbReference type="Proteomes" id="UP001491552">
    <property type="component" value="Unassembled WGS sequence"/>
</dbReference>
<reference evidence="1 2" key="1">
    <citation type="submission" date="2024-03" db="EMBL/GenBank/DDBJ databases">
        <title>Human intestinal bacterial collection.</title>
        <authorList>
            <person name="Pauvert C."/>
            <person name="Hitch T.C.A."/>
            <person name="Clavel T."/>
        </authorList>
    </citation>
    <scope>NUCLEOTIDE SEQUENCE [LARGE SCALE GENOMIC DNA]</scope>
    <source>
        <strain evidence="1 2">CLA-AA-H192</strain>
    </source>
</reference>
<organism evidence="1 2">
    <name type="scientific">Faecousia intestinalis</name>
    <dbReference type="NCBI Taxonomy" id="3133167"/>
    <lineage>
        <taxon>Bacteria</taxon>
        <taxon>Bacillati</taxon>
        <taxon>Bacillota</taxon>
        <taxon>Clostridia</taxon>
        <taxon>Eubacteriales</taxon>
        <taxon>Oscillospiraceae</taxon>
        <taxon>Faecousia</taxon>
    </lineage>
</organism>
<protein>
    <submittedName>
        <fullName evidence="1">Uncharacterized protein</fullName>
    </submittedName>
</protein>
<dbReference type="EMBL" id="JBBMFF010000163">
    <property type="protein sequence ID" value="MEQ2510512.1"/>
    <property type="molecule type" value="Genomic_DNA"/>
</dbReference>
<gene>
    <name evidence="1" type="ORF">WMO66_04490</name>
</gene>
<name>A0ABV1G580_9FIRM</name>
<sequence length="48" mass="5326">MIHTDLHDSAQSAVILDTPVIDLRQGCSGDWRTVSGARLIRRLPIIMP</sequence>